<dbReference type="RefSeq" id="WP_076764202.1">
    <property type="nucleotide sequence ID" value="NZ_MSFI01000006.1"/>
</dbReference>
<feature type="transmembrane region" description="Helical" evidence="7">
    <location>
        <begin position="304"/>
        <end position="325"/>
    </location>
</feature>
<keyword evidence="4 7" id="KW-0812">Transmembrane</keyword>
<evidence type="ECO:0000256" key="6">
    <source>
        <dbReference type="ARBA" id="ARBA00023136"/>
    </source>
</evidence>
<dbReference type="AlphaFoldDB" id="A0A1V2AAS9"/>
<keyword evidence="6 7" id="KW-0472">Membrane</keyword>
<evidence type="ECO:0000256" key="1">
    <source>
        <dbReference type="ARBA" id="ARBA00004651"/>
    </source>
</evidence>
<organism evidence="9 10">
    <name type="scientific">Domibacillus epiphyticus</name>
    <dbReference type="NCBI Taxonomy" id="1714355"/>
    <lineage>
        <taxon>Bacteria</taxon>
        <taxon>Bacillati</taxon>
        <taxon>Bacillota</taxon>
        <taxon>Bacilli</taxon>
        <taxon>Bacillales</taxon>
        <taxon>Bacillaceae</taxon>
        <taxon>Domibacillus</taxon>
    </lineage>
</organism>
<feature type="transmembrane region" description="Helical" evidence="7">
    <location>
        <begin position="213"/>
        <end position="233"/>
    </location>
</feature>
<feature type="transmembrane region" description="Helical" evidence="7">
    <location>
        <begin position="278"/>
        <end position="298"/>
    </location>
</feature>
<evidence type="ECO:0000259" key="8">
    <source>
        <dbReference type="PROSITE" id="PS50850"/>
    </source>
</evidence>
<protein>
    <submittedName>
        <fullName evidence="9">MFS transporter</fullName>
    </submittedName>
</protein>
<dbReference type="Gene3D" id="1.20.1250.20">
    <property type="entry name" value="MFS general substrate transporter like domains"/>
    <property type="match status" value="2"/>
</dbReference>
<dbReference type="EMBL" id="MSFI01000006">
    <property type="protein sequence ID" value="OMP68099.1"/>
    <property type="molecule type" value="Genomic_DNA"/>
</dbReference>
<keyword evidence="5 7" id="KW-1133">Transmembrane helix</keyword>
<comment type="caution">
    <text evidence="9">The sequence shown here is derived from an EMBL/GenBank/DDBJ whole genome shotgun (WGS) entry which is preliminary data.</text>
</comment>
<evidence type="ECO:0000256" key="2">
    <source>
        <dbReference type="ARBA" id="ARBA00008335"/>
    </source>
</evidence>
<evidence type="ECO:0000256" key="5">
    <source>
        <dbReference type="ARBA" id="ARBA00022989"/>
    </source>
</evidence>
<comment type="similarity">
    <text evidence="2">Belongs to the major facilitator superfamily.</text>
</comment>
<dbReference type="Pfam" id="PF07690">
    <property type="entry name" value="MFS_1"/>
    <property type="match status" value="1"/>
</dbReference>
<dbReference type="GO" id="GO:0022857">
    <property type="term" value="F:transmembrane transporter activity"/>
    <property type="evidence" value="ECO:0007669"/>
    <property type="project" value="InterPro"/>
</dbReference>
<dbReference type="STRING" id="1714355.BTO28_03870"/>
<evidence type="ECO:0000313" key="9">
    <source>
        <dbReference type="EMBL" id="OMP68099.1"/>
    </source>
</evidence>
<feature type="transmembrane region" description="Helical" evidence="7">
    <location>
        <begin position="97"/>
        <end position="121"/>
    </location>
</feature>
<evidence type="ECO:0000256" key="3">
    <source>
        <dbReference type="ARBA" id="ARBA00022448"/>
    </source>
</evidence>
<reference evidence="9 10" key="1">
    <citation type="submission" date="2016-12" db="EMBL/GenBank/DDBJ databases">
        <title>Domibacillus sp. SAB 38T whole genome sequencing.</title>
        <authorList>
            <person name="Verma A."/>
            <person name="Ojha A.K."/>
            <person name="Krishnamurthi S."/>
        </authorList>
    </citation>
    <scope>NUCLEOTIDE SEQUENCE [LARGE SCALE GENOMIC DNA]</scope>
    <source>
        <strain evidence="9 10">SAB 38</strain>
    </source>
</reference>
<dbReference type="InterPro" id="IPR036259">
    <property type="entry name" value="MFS_trans_sf"/>
</dbReference>
<feature type="domain" description="Major facilitator superfamily (MFS) profile" evidence="8">
    <location>
        <begin position="8"/>
        <end position="391"/>
    </location>
</feature>
<accession>A0A1V2AAS9</accession>
<feature type="transmembrane region" description="Helical" evidence="7">
    <location>
        <begin position="12"/>
        <end position="32"/>
    </location>
</feature>
<feature type="transmembrane region" description="Helical" evidence="7">
    <location>
        <begin position="159"/>
        <end position="178"/>
    </location>
</feature>
<feature type="transmembrane region" description="Helical" evidence="7">
    <location>
        <begin position="253"/>
        <end position="271"/>
    </location>
</feature>
<evidence type="ECO:0000256" key="7">
    <source>
        <dbReference type="SAM" id="Phobius"/>
    </source>
</evidence>
<dbReference type="GO" id="GO:0005886">
    <property type="term" value="C:plasma membrane"/>
    <property type="evidence" value="ECO:0007669"/>
    <property type="project" value="UniProtKB-SubCell"/>
</dbReference>
<evidence type="ECO:0000256" key="4">
    <source>
        <dbReference type="ARBA" id="ARBA00022692"/>
    </source>
</evidence>
<feature type="transmembrane region" description="Helical" evidence="7">
    <location>
        <begin position="337"/>
        <end position="359"/>
    </location>
</feature>
<feature type="transmembrane region" description="Helical" evidence="7">
    <location>
        <begin position="44"/>
        <end position="62"/>
    </location>
</feature>
<sequence>MRNPYLKSASGIYVNYFLLGMVNIMLSSNMAALSEQWDTDKAGISYIISAIGIGKLLTYALSGHLSDKFGRKPLVIFAALAMGIFLVGIPLSPVYQVAFMFALLAGVANSAMDAGSYPGLIEIFPKSSGSASVLVKAFMSIGAALLPFMILFFANQDAFYGYAFFVPAAIFFINMLFLTTISFPDHKAIVASQEAENAGESKFLSEPKFSREGIALVIIGFTSTGLFTVAQIWLPSYGEEVLGMAADSSVKLLSYYSIGALVSVLSLSVLLKKLVRSVTVIVIYPIITFIAITTILTVKVPNVAIVMAFFIGFSTAGVFQLAITIMTELFWQKKGTVTGIVATAAGLASIVMPLVTGMLSETGNIAIIFIFDAFLAVIGLVSAAFVYYRYGKVIPKNKEHRVQ</sequence>
<feature type="transmembrane region" description="Helical" evidence="7">
    <location>
        <begin position="133"/>
        <end position="153"/>
    </location>
</feature>
<proteinExistence type="inferred from homology"/>
<dbReference type="OrthoDB" id="7066727at2"/>
<feature type="transmembrane region" description="Helical" evidence="7">
    <location>
        <begin position="365"/>
        <end position="388"/>
    </location>
</feature>
<evidence type="ECO:0000313" key="10">
    <source>
        <dbReference type="Proteomes" id="UP000188613"/>
    </source>
</evidence>
<dbReference type="PANTHER" id="PTHR23514:SF3">
    <property type="entry name" value="BYPASS OF STOP CODON PROTEIN 6"/>
    <property type="match status" value="1"/>
</dbReference>
<comment type="subcellular location">
    <subcellularLocation>
        <location evidence="1">Cell membrane</location>
        <topology evidence="1">Multi-pass membrane protein</topology>
    </subcellularLocation>
</comment>
<keyword evidence="3" id="KW-0813">Transport</keyword>
<dbReference type="SUPFAM" id="SSF103473">
    <property type="entry name" value="MFS general substrate transporter"/>
    <property type="match status" value="1"/>
</dbReference>
<dbReference type="Proteomes" id="UP000188613">
    <property type="component" value="Unassembled WGS sequence"/>
</dbReference>
<dbReference type="InterPro" id="IPR020846">
    <property type="entry name" value="MFS_dom"/>
</dbReference>
<keyword evidence="10" id="KW-1185">Reference proteome</keyword>
<feature type="transmembrane region" description="Helical" evidence="7">
    <location>
        <begin position="74"/>
        <end position="91"/>
    </location>
</feature>
<name>A0A1V2AAS9_9BACI</name>
<gene>
    <name evidence="9" type="ORF">BTO28_03870</name>
</gene>
<dbReference type="PANTHER" id="PTHR23514">
    <property type="entry name" value="BYPASS OF STOP CODON PROTEIN 6"/>
    <property type="match status" value="1"/>
</dbReference>
<dbReference type="InterPro" id="IPR051788">
    <property type="entry name" value="MFS_Transporter"/>
</dbReference>
<dbReference type="PROSITE" id="PS50850">
    <property type="entry name" value="MFS"/>
    <property type="match status" value="1"/>
</dbReference>
<dbReference type="InterPro" id="IPR011701">
    <property type="entry name" value="MFS"/>
</dbReference>